<evidence type="ECO:0000256" key="4">
    <source>
        <dbReference type="ARBA" id="ARBA00022801"/>
    </source>
</evidence>
<dbReference type="InterPro" id="IPR001254">
    <property type="entry name" value="Trypsin_dom"/>
</dbReference>
<organism evidence="10">
    <name type="scientific">Photinus pyralis</name>
    <name type="common">Common eastern firefly</name>
    <name type="synonym">Lampyris pyralis</name>
    <dbReference type="NCBI Taxonomy" id="7054"/>
    <lineage>
        <taxon>Eukaryota</taxon>
        <taxon>Metazoa</taxon>
        <taxon>Ecdysozoa</taxon>
        <taxon>Arthropoda</taxon>
        <taxon>Hexapoda</taxon>
        <taxon>Insecta</taxon>
        <taxon>Pterygota</taxon>
        <taxon>Neoptera</taxon>
        <taxon>Endopterygota</taxon>
        <taxon>Coleoptera</taxon>
        <taxon>Polyphaga</taxon>
        <taxon>Elateriformia</taxon>
        <taxon>Elateroidea</taxon>
        <taxon>Lampyridae</taxon>
        <taxon>Lampyrinae</taxon>
        <taxon>Photinus</taxon>
    </lineage>
</organism>
<dbReference type="InterPro" id="IPR043504">
    <property type="entry name" value="Peptidase_S1_PA_chymotrypsin"/>
</dbReference>
<keyword evidence="8" id="KW-0732">Signal</keyword>
<keyword evidence="5 7" id="KW-0720">Serine protease</keyword>
<dbReference type="SMART" id="SM00020">
    <property type="entry name" value="Tryp_SPc"/>
    <property type="match status" value="1"/>
</dbReference>
<dbReference type="PROSITE" id="PS50240">
    <property type="entry name" value="TRYPSIN_DOM"/>
    <property type="match status" value="1"/>
</dbReference>
<name>A0A1Y1M929_PHOPY</name>
<dbReference type="SUPFAM" id="SSF50494">
    <property type="entry name" value="Trypsin-like serine proteases"/>
    <property type="match status" value="1"/>
</dbReference>
<dbReference type="CDD" id="cd00190">
    <property type="entry name" value="Tryp_SPc"/>
    <property type="match status" value="1"/>
</dbReference>
<dbReference type="PRINTS" id="PR00722">
    <property type="entry name" value="CHYMOTRYPSIN"/>
</dbReference>
<evidence type="ECO:0000256" key="3">
    <source>
        <dbReference type="ARBA" id="ARBA00022670"/>
    </source>
</evidence>
<feature type="signal peptide" evidence="8">
    <location>
        <begin position="1"/>
        <end position="16"/>
    </location>
</feature>
<evidence type="ECO:0000256" key="6">
    <source>
        <dbReference type="ARBA" id="ARBA00023157"/>
    </source>
</evidence>
<dbReference type="PROSITE" id="PS00135">
    <property type="entry name" value="TRYPSIN_SER"/>
    <property type="match status" value="1"/>
</dbReference>
<dbReference type="InterPro" id="IPR009003">
    <property type="entry name" value="Peptidase_S1_PA"/>
</dbReference>
<dbReference type="GO" id="GO:0004252">
    <property type="term" value="F:serine-type endopeptidase activity"/>
    <property type="evidence" value="ECO:0007669"/>
    <property type="project" value="InterPro"/>
</dbReference>
<dbReference type="InterPro" id="IPR033116">
    <property type="entry name" value="TRYPSIN_SER"/>
</dbReference>
<protein>
    <recommendedName>
        <fullName evidence="9">Peptidase S1 domain-containing protein</fullName>
    </recommendedName>
</protein>
<keyword evidence="6" id="KW-1015">Disulfide bond</keyword>
<keyword evidence="2" id="KW-0964">Secreted</keyword>
<dbReference type="Pfam" id="PF00089">
    <property type="entry name" value="Trypsin"/>
    <property type="match status" value="1"/>
</dbReference>
<dbReference type="InterPro" id="IPR018114">
    <property type="entry name" value="TRYPSIN_HIS"/>
</dbReference>
<dbReference type="EMBL" id="GEZM01036963">
    <property type="protein sequence ID" value="JAV82309.1"/>
    <property type="molecule type" value="Transcribed_RNA"/>
</dbReference>
<accession>A0A1Y1M929</accession>
<dbReference type="InterPro" id="IPR001314">
    <property type="entry name" value="Peptidase_S1A"/>
</dbReference>
<dbReference type="PANTHER" id="PTHR24252:SF7">
    <property type="entry name" value="HYALIN"/>
    <property type="match status" value="1"/>
</dbReference>
<dbReference type="FunFam" id="2.40.10.10:FF:000047">
    <property type="entry name" value="Trypsin eta"/>
    <property type="match status" value="1"/>
</dbReference>
<feature type="chain" id="PRO_5012169053" description="Peptidase S1 domain-containing protein" evidence="8">
    <location>
        <begin position="17"/>
        <end position="307"/>
    </location>
</feature>
<evidence type="ECO:0000256" key="8">
    <source>
        <dbReference type="SAM" id="SignalP"/>
    </source>
</evidence>
<evidence type="ECO:0000256" key="2">
    <source>
        <dbReference type="ARBA" id="ARBA00022525"/>
    </source>
</evidence>
<comment type="subcellular location">
    <subcellularLocation>
        <location evidence="1">Secreted</location>
    </subcellularLocation>
</comment>
<sequence length="307" mass="33053">MRPIIILLVHLCGAFGAGELAKQKCMEYSKAVYAQQNSPLLLPGSRKDTVSECGIVEVPLIVGGTKATKNEFPHMAVIGFGNTNSPPFTWLCGGALISERFVLTAAHCLDTDNGPAQKVRLGTINLKSNEGATYGISERIPHPQHAPPVKYNDVGLLKLDKVVQFTAQIRPACLNRDAQLQVQKAIATGFGKLNYDADSGSDILMKVQLGVIPNGQCQNTFNTQQEKILLPNGLSDLLICAGELSGGKDTCQGDSGGPLQIVLSDPYCMYSLIGVTSFGKFCGFNNSPAVYSKVSSFLEWIEEVTWK</sequence>
<evidence type="ECO:0000313" key="10">
    <source>
        <dbReference type="EMBL" id="JAV82309.1"/>
    </source>
</evidence>
<dbReference type="AlphaFoldDB" id="A0A1Y1M929"/>
<dbReference type="Gene3D" id="2.40.10.10">
    <property type="entry name" value="Trypsin-like serine proteases"/>
    <property type="match status" value="1"/>
</dbReference>
<proteinExistence type="predicted"/>
<evidence type="ECO:0000256" key="1">
    <source>
        <dbReference type="ARBA" id="ARBA00004613"/>
    </source>
</evidence>
<evidence type="ECO:0000256" key="7">
    <source>
        <dbReference type="RuleBase" id="RU363034"/>
    </source>
</evidence>
<evidence type="ECO:0000259" key="9">
    <source>
        <dbReference type="PROSITE" id="PS50240"/>
    </source>
</evidence>
<reference evidence="10" key="1">
    <citation type="journal article" date="2016" name="Sci. Rep.">
        <title>Molecular characterization of firefly nuptial gifts: a multi-omics approach sheds light on postcopulatory sexual selection.</title>
        <authorList>
            <person name="Al-Wathiqui N."/>
            <person name="Fallon T.R."/>
            <person name="South A."/>
            <person name="Weng J.K."/>
            <person name="Lewis S.M."/>
        </authorList>
    </citation>
    <scope>NUCLEOTIDE SEQUENCE</scope>
</reference>
<dbReference type="GO" id="GO:0005576">
    <property type="term" value="C:extracellular region"/>
    <property type="evidence" value="ECO:0007669"/>
    <property type="project" value="UniProtKB-SubCell"/>
</dbReference>
<feature type="domain" description="Peptidase S1" evidence="9">
    <location>
        <begin position="61"/>
        <end position="306"/>
    </location>
</feature>
<evidence type="ECO:0000256" key="5">
    <source>
        <dbReference type="ARBA" id="ARBA00022825"/>
    </source>
</evidence>
<keyword evidence="4 7" id="KW-0378">Hydrolase</keyword>
<dbReference type="PROSITE" id="PS00134">
    <property type="entry name" value="TRYPSIN_HIS"/>
    <property type="match status" value="1"/>
</dbReference>
<dbReference type="PANTHER" id="PTHR24252">
    <property type="entry name" value="ACROSIN-RELATED"/>
    <property type="match status" value="1"/>
</dbReference>
<dbReference type="GO" id="GO:0016485">
    <property type="term" value="P:protein processing"/>
    <property type="evidence" value="ECO:0007669"/>
    <property type="project" value="UniProtKB-ARBA"/>
</dbReference>
<keyword evidence="3 7" id="KW-0645">Protease</keyword>